<dbReference type="Pfam" id="PF17933">
    <property type="entry name" value="TetR_C_25"/>
    <property type="match status" value="1"/>
</dbReference>
<keyword evidence="3" id="KW-0804">Transcription</keyword>
<evidence type="ECO:0000256" key="4">
    <source>
        <dbReference type="PROSITE-ProRule" id="PRU00335"/>
    </source>
</evidence>
<dbReference type="PANTHER" id="PTHR30055">
    <property type="entry name" value="HTH-TYPE TRANSCRIPTIONAL REGULATOR RUTR"/>
    <property type="match status" value="1"/>
</dbReference>
<keyword evidence="1" id="KW-0805">Transcription regulation</keyword>
<evidence type="ECO:0000259" key="5">
    <source>
        <dbReference type="PROSITE" id="PS50977"/>
    </source>
</evidence>
<organism evidence="6 7">
    <name type="scientific">Corynebacterium stercoris</name>
    <dbReference type="NCBI Taxonomy" id="2943490"/>
    <lineage>
        <taxon>Bacteria</taxon>
        <taxon>Bacillati</taxon>
        <taxon>Actinomycetota</taxon>
        <taxon>Actinomycetes</taxon>
        <taxon>Mycobacteriales</taxon>
        <taxon>Corynebacteriaceae</taxon>
        <taxon>Corynebacterium</taxon>
    </lineage>
</organism>
<dbReference type="RefSeq" id="WP_253576279.1">
    <property type="nucleotide sequence ID" value="NZ_JAMFTQ010000002.1"/>
</dbReference>
<dbReference type="PROSITE" id="PS50977">
    <property type="entry name" value="HTH_TETR_2"/>
    <property type="match status" value="1"/>
</dbReference>
<proteinExistence type="predicted"/>
<dbReference type="Proteomes" id="UP001204000">
    <property type="component" value="Unassembled WGS sequence"/>
</dbReference>
<dbReference type="InterPro" id="IPR041484">
    <property type="entry name" value="TetR_C_25"/>
</dbReference>
<dbReference type="PANTHER" id="PTHR30055:SF234">
    <property type="entry name" value="HTH-TYPE TRANSCRIPTIONAL REGULATOR BETI"/>
    <property type="match status" value="1"/>
</dbReference>
<feature type="domain" description="HTH tetR-type" evidence="5">
    <location>
        <begin position="10"/>
        <end position="70"/>
    </location>
</feature>
<protein>
    <submittedName>
        <fullName evidence="6">TetR family transcriptional regulator</fullName>
    </submittedName>
</protein>
<sequence length="223" mass="23544">MNSVSESSDLTGRARLRDAAIELFAERGFDKTSVKAIAEAAGVSPGLVIHHYGSKDELKRVCDEHVIAKLLDERFASAETPSPNLVQALLAEASSAGPMFNYLARLLIEPGKAGDELLARLVASTRQNLAEGRESGSIRPASDPEATAMLVTVFGVAQFLVRDRFAQVLGADPFSAEGAARLTLPTLEIFTEGLYADTGLLEAARSALAGQSDAKSNDGRDGA</sequence>
<evidence type="ECO:0000256" key="2">
    <source>
        <dbReference type="ARBA" id="ARBA00023125"/>
    </source>
</evidence>
<keyword evidence="7" id="KW-1185">Reference proteome</keyword>
<dbReference type="Pfam" id="PF00440">
    <property type="entry name" value="TetR_N"/>
    <property type="match status" value="1"/>
</dbReference>
<dbReference type="EMBL" id="JAMFTQ010000002">
    <property type="protein sequence ID" value="MCP1387216.1"/>
    <property type="molecule type" value="Genomic_DNA"/>
</dbReference>
<dbReference type="SUPFAM" id="SSF46689">
    <property type="entry name" value="Homeodomain-like"/>
    <property type="match status" value="1"/>
</dbReference>
<keyword evidence="2 4" id="KW-0238">DNA-binding</keyword>
<dbReference type="SUPFAM" id="SSF48498">
    <property type="entry name" value="Tetracyclin repressor-like, C-terminal domain"/>
    <property type="match status" value="1"/>
</dbReference>
<dbReference type="InterPro" id="IPR009057">
    <property type="entry name" value="Homeodomain-like_sf"/>
</dbReference>
<dbReference type="Gene3D" id="1.10.357.10">
    <property type="entry name" value="Tetracycline Repressor, domain 2"/>
    <property type="match status" value="1"/>
</dbReference>
<evidence type="ECO:0000256" key="1">
    <source>
        <dbReference type="ARBA" id="ARBA00023015"/>
    </source>
</evidence>
<evidence type="ECO:0000313" key="6">
    <source>
        <dbReference type="EMBL" id="MCP1387216.1"/>
    </source>
</evidence>
<comment type="caution">
    <text evidence="6">The sequence shown here is derived from an EMBL/GenBank/DDBJ whole genome shotgun (WGS) entry which is preliminary data.</text>
</comment>
<feature type="DNA-binding region" description="H-T-H motif" evidence="4">
    <location>
        <begin position="33"/>
        <end position="52"/>
    </location>
</feature>
<evidence type="ECO:0000256" key="3">
    <source>
        <dbReference type="ARBA" id="ARBA00023163"/>
    </source>
</evidence>
<dbReference type="InterPro" id="IPR036271">
    <property type="entry name" value="Tet_transcr_reg_TetR-rel_C_sf"/>
</dbReference>
<evidence type="ECO:0000313" key="7">
    <source>
        <dbReference type="Proteomes" id="UP001204000"/>
    </source>
</evidence>
<dbReference type="InterPro" id="IPR001647">
    <property type="entry name" value="HTH_TetR"/>
</dbReference>
<gene>
    <name evidence="6" type="ORF">M5J20_03315</name>
</gene>
<dbReference type="InterPro" id="IPR050109">
    <property type="entry name" value="HTH-type_TetR-like_transc_reg"/>
</dbReference>
<accession>A0ABT1FZM8</accession>
<reference evidence="6" key="1">
    <citation type="submission" date="2022-05" db="EMBL/GenBank/DDBJ databases">
        <title>Corynebacterium sp. TA-R-1 sp. nov., isolated from human feces.</title>
        <authorList>
            <person name="Shamsuzzaman M."/>
            <person name="Dahal R.H."/>
        </authorList>
    </citation>
    <scope>NUCLEOTIDE SEQUENCE</scope>
    <source>
        <strain evidence="6">TA-R-1</strain>
    </source>
</reference>
<name>A0ABT1FZM8_9CORY</name>
<dbReference type="PRINTS" id="PR00455">
    <property type="entry name" value="HTHTETR"/>
</dbReference>